<dbReference type="Proteomes" id="UP000746741">
    <property type="component" value="Unassembled WGS sequence"/>
</dbReference>
<keyword evidence="3" id="KW-1185">Reference proteome</keyword>
<dbReference type="EMBL" id="JAAVUP010000015">
    <property type="protein sequence ID" value="NKE19936.1"/>
    <property type="molecule type" value="Genomic_DNA"/>
</dbReference>
<dbReference type="RefSeq" id="WP_168043840.1">
    <property type="nucleotide sequence ID" value="NZ_JAAEDK010000131.1"/>
</dbReference>
<evidence type="ECO:0008006" key="5">
    <source>
        <dbReference type="Google" id="ProtNLM"/>
    </source>
</evidence>
<accession>A0A9X9WQN6</accession>
<name>A0A9X9WQN6_9PROT</name>
<proteinExistence type="predicted"/>
<reference evidence="1" key="3">
    <citation type="journal article" date="2021" name="Syst. Appl. Microbiol.">
        <title>Roseomonas hellenica sp. nov., isolated from roots of wild-growing Alkanna tinctoria.</title>
        <authorList>
            <person name="Rat A."/>
            <person name="Naranjo H.D."/>
            <person name="Lebbe L."/>
            <person name="Cnockaert M."/>
            <person name="Krigas N."/>
            <person name="Grigoriadou K."/>
            <person name="Maloupa E."/>
            <person name="Willems A."/>
        </authorList>
    </citation>
    <scope>NUCLEOTIDE SEQUENCE</scope>
    <source>
        <strain evidence="1">LMG 31161</strain>
    </source>
</reference>
<evidence type="ECO:0000313" key="1">
    <source>
        <dbReference type="EMBL" id="MBR0662646.1"/>
    </source>
</evidence>
<evidence type="ECO:0000313" key="4">
    <source>
        <dbReference type="Proteomes" id="UP001138708"/>
    </source>
</evidence>
<dbReference type="AlphaFoldDB" id="A0A9X9WQN6"/>
<sequence length="59" mass="6007">MSDTCACGPACTCGPTCNCGPEGRCSPACRCGEGTTRGWLGWLARLLPGRECCAAPRAA</sequence>
<comment type="caution">
    <text evidence="1">The sequence shown here is derived from an EMBL/GenBank/DDBJ whole genome shotgun (WGS) entry which is preliminary data.</text>
</comment>
<protein>
    <recommendedName>
        <fullName evidence="5">Metallothionein</fullName>
    </recommendedName>
</protein>
<gene>
    <name evidence="2" type="ORF">GWK15_23475</name>
    <name evidence="1" type="ORF">GXW75_25590</name>
</gene>
<reference evidence="2 3" key="2">
    <citation type="submission" date="2020-02" db="EMBL/GenBank/DDBJ databases">
        <authorList>
            <person name="Sun Q."/>
            <person name="Inoue M."/>
        </authorList>
    </citation>
    <scope>NUCLEOTIDE SEQUENCE [LARGE SCALE GENOMIC DNA]</scope>
    <source>
        <strain evidence="2 3">KCTC 22478</strain>
    </source>
</reference>
<evidence type="ECO:0000313" key="2">
    <source>
        <dbReference type="EMBL" id="NKE19936.1"/>
    </source>
</evidence>
<reference evidence="1" key="1">
    <citation type="submission" date="2020-01" db="EMBL/GenBank/DDBJ databases">
        <authorList>
            <person name="Rat A."/>
        </authorList>
    </citation>
    <scope>NUCLEOTIDE SEQUENCE</scope>
    <source>
        <strain evidence="1">LMG 31161</strain>
    </source>
</reference>
<organism evidence="1 4">
    <name type="scientific">Neoroseomonas oryzicola</name>
    <dbReference type="NCBI Taxonomy" id="535904"/>
    <lineage>
        <taxon>Bacteria</taxon>
        <taxon>Pseudomonadati</taxon>
        <taxon>Pseudomonadota</taxon>
        <taxon>Alphaproteobacteria</taxon>
        <taxon>Acetobacterales</taxon>
        <taxon>Acetobacteraceae</taxon>
        <taxon>Neoroseomonas</taxon>
    </lineage>
</organism>
<dbReference type="EMBL" id="JAAEDK010000131">
    <property type="protein sequence ID" value="MBR0662646.1"/>
    <property type="molecule type" value="Genomic_DNA"/>
</dbReference>
<dbReference type="Proteomes" id="UP001138708">
    <property type="component" value="Unassembled WGS sequence"/>
</dbReference>
<evidence type="ECO:0000313" key="3">
    <source>
        <dbReference type="Proteomes" id="UP000746741"/>
    </source>
</evidence>